<protein>
    <submittedName>
        <fullName evidence="6">Beta-carotene 15,15'-monooxygenase</fullName>
    </submittedName>
</protein>
<proteinExistence type="predicted"/>
<dbReference type="GO" id="GO:0004497">
    <property type="term" value="F:monooxygenase activity"/>
    <property type="evidence" value="ECO:0007669"/>
    <property type="project" value="UniProtKB-KW"/>
</dbReference>
<organism evidence="6 7">
    <name type="scientific">Pedobacter ginsengisoli</name>
    <dbReference type="NCBI Taxonomy" id="363852"/>
    <lineage>
        <taxon>Bacteria</taxon>
        <taxon>Pseudomonadati</taxon>
        <taxon>Bacteroidota</taxon>
        <taxon>Sphingobacteriia</taxon>
        <taxon>Sphingobacteriales</taxon>
        <taxon>Sphingobacteriaceae</taxon>
        <taxon>Pedobacter</taxon>
    </lineage>
</organism>
<evidence type="ECO:0000256" key="3">
    <source>
        <dbReference type="ARBA" id="ARBA00022989"/>
    </source>
</evidence>
<feature type="transmembrane region" description="Helical" evidence="5">
    <location>
        <begin position="340"/>
        <end position="362"/>
    </location>
</feature>
<accession>A0A2D1U202</accession>
<evidence type="ECO:0000313" key="6">
    <source>
        <dbReference type="EMBL" id="ATP55623.1"/>
    </source>
</evidence>
<dbReference type="GO" id="GO:0022857">
    <property type="term" value="F:transmembrane transporter activity"/>
    <property type="evidence" value="ECO:0007669"/>
    <property type="project" value="InterPro"/>
</dbReference>
<dbReference type="SUPFAM" id="SSF103473">
    <property type="entry name" value="MFS general substrate transporter"/>
    <property type="match status" value="1"/>
</dbReference>
<feature type="transmembrane region" description="Helical" evidence="5">
    <location>
        <begin position="141"/>
        <end position="160"/>
    </location>
</feature>
<feature type="transmembrane region" description="Helical" evidence="5">
    <location>
        <begin position="312"/>
        <end position="333"/>
    </location>
</feature>
<feature type="transmembrane region" description="Helical" evidence="5">
    <location>
        <begin position="172"/>
        <end position="191"/>
    </location>
</feature>
<evidence type="ECO:0000256" key="2">
    <source>
        <dbReference type="ARBA" id="ARBA00022692"/>
    </source>
</evidence>
<dbReference type="Pfam" id="PF07690">
    <property type="entry name" value="MFS_1"/>
    <property type="match status" value="1"/>
</dbReference>
<dbReference type="EMBL" id="CP024091">
    <property type="protein sequence ID" value="ATP55623.1"/>
    <property type="molecule type" value="Genomic_DNA"/>
</dbReference>
<dbReference type="Proteomes" id="UP000223749">
    <property type="component" value="Chromosome"/>
</dbReference>
<feature type="transmembrane region" description="Helical" evidence="5">
    <location>
        <begin position="280"/>
        <end position="300"/>
    </location>
</feature>
<dbReference type="KEGG" id="pgs:CPT03_03640"/>
<name>A0A2D1U202_9SPHI</name>
<feature type="transmembrane region" description="Helical" evidence="5">
    <location>
        <begin position="203"/>
        <end position="227"/>
    </location>
</feature>
<dbReference type="RefSeq" id="WP_099437569.1">
    <property type="nucleotide sequence ID" value="NZ_CP024091.1"/>
</dbReference>
<evidence type="ECO:0000256" key="1">
    <source>
        <dbReference type="ARBA" id="ARBA00004141"/>
    </source>
</evidence>
<keyword evidence="6" id="KW-0560">Oxidoreductase</keyword>
<feature type="transmembrane region" description="Helical" evidence="5">
    <location>
        <begin position="53"/>
        <end position="71"/>
    </location>
</feature>
<feature type="transmembrane region" description="Helical" evidence="5">
    <location>
        <begin position="108"/>
        <end position="129"/>
    </location>
</feature>
<feature type="transmembrane region" description="Helical" evidence="5">
    <location>
        <begin position="239"/>
        <end position="259"/>
    </location>
</feature>
<feature type="transmembrane region" description="Helical" evidence="5">
    <location>
        <begin position="83"/>
        <end position="102"/>
    </location>
</feature>
<comment type="subcellular location">
    <subcellularLocation>
        <location evidence="1">Membrane</location>
        <topology evidence="1">Multi-pass membrane protein</topology>
    </subcellularLocation>
</comment>
<feature type="transmembrane region" description="Helical" evidence="5">
    <location>
        <begin position="399"/>
        <end position="425"/>
    </location>
</feature>
<gene>
    <name evidence="6" type="ORF">CPT03_03640</name>
</gene>
<evidence type="ECO:0000256" key="4">
    <source>
        <dbReference type="ARBA" id="ARBA00023136"/>
    </source>
</evidence>
<dbReference type="GO" id="GO:0005886">
    <property type="term" value="C:plasma membrane"/>
    <property type="evidence" value="ECO:0007669"/>
    <property type="project" value="TreeGrafter"/>
</dbReference>
<evidence type="ECO:0000313" key="7">
    <source>
        <dbReference type="Proteomes" id="UP000223749"/>
    </source>
</evidence>
<sequence length="529" mass="60879">MSKLIPLFKLWVPQWLIKVTLFIVLLPSLVLFFLPLANINAAAGYYGIEPADVQYSVVVFYAGYTSFFSLERRFFRYLAAKEYFFIFTLIQILTSFGCYQVQSLPLLLLLRFIQGMCLTSTANLALALIYNRLKTERAREIGYSVYFGMLICMLPFNNFITADLIDSFNFNVLYKGAMFSYVPSLILLSVIMNNIRLDIKFPLYLLDWASFILYAIFLSLLGYVLVYGQEYYWFQDNRILYNTLGSASSLLLFLLRQFVLKRPYFDLEVFKYRNFKIGALILFILYICRFASGLTSAYFSNVLGLDPIHISYINLFNILGIIIGVITSCVMVLQKRPVRLIWIYGFCLLLLYHVGMFFFLNIQANENIFYLPLIIQGLGVGMLMTPTIIFMISSAPVRFGATAAGICLFVRCFGFYASIALMNFYELFSKSKHYNTFQEQLTQLNPVTSVALSKQTQALVHHGANADKAIKVAQKLLVKSIDVQGQIRYAMDYYEMISWMLVFTITLVALFPYINRTVIYLRSDQPAPF</sequence>
<dbReference type="OrthoDB" id="1404010at2"/>
<reference evidence="6 7" key="1">
    <citation type="submission" date="2017-10" db="EMBL/GenBank/DDBJ databases">
        <title>Whole genome of Pedobacter ginsengisoli T01R-27 isolated from tomato rhizosphere.</title>
        <authorList>
            <person name="Weon H.-Y."/>
            <person name="Lee S.A."/>
            <person name="Sang M.K."/>
            <person name="Song J."/>
        </authorList>
    </citation>
    <scope>NUCLEOTIDE SEQUENCE [LARGE SCALE GENOMIC DNA]</scope>
    <source>
        <strain evidence="6 7">T01R-27</strain>
    </source>
</reference>
<dbReference type="Gene3D" id="1.20.1250.20">
    <property type="entry name" value="MFS general substrate transporter like domains"/>
    <property type="match status" value="1"/>
</dbReference>
<feature type="transmembrane region" description="Helical" evidence="5">
    <location>
        <begin position="21"/>
        <end position="47"/>
    </location>
</feature>
<keyword evidence="7" id="KW-1185">Reference proteome</keyword>
<dbReference type="PANTHER" id="PTHR23501:SF5">
    <property type="entry name" value="TRANSPORT PROTEIN"/>
    <property type="match status" value="1"/>
</dbReference>
<dbReference type="AlphaFoldDB" id="A0A2D1U202"/>
<keyword evidence="6" id="KW-0503">Monooxygenase</keyword>
<dbReference type="InterPro" id="IPR036259">
    <property type="entry name" value="MFS_trans_sf"/>
</dbReference>
<feature type="transmembrane region" description="Helical" evidence="5">
    <location>
        <begin position="496"/>
        <end position="514"/>
    </location>
</feature>
<keyword evidence="2 5" id="KW-0812">Transmembrane</keyword>
<keyword evidence="3 5" id="KW-1133">Transmembrane helix</keyword>
<keyword evidence="4 5" id="KW-0472">Membrane</keyword>
<dbReference type="InterPro" id="IPR011701">
    <property type="entry name" value="MFS"/>
</dbReference>
<dbReference type="PANTHER" id="PTHR23501">
    <property type="entry name" value="MAJOR FACILITATOR SUPERFAMILY"/>
    <property type="match status" value="1"/>
</dbReference>
<feature type="transmembrane region" description="Helical" evidence="5">
    <location>
        <begin position="368"/>
        <end position="392"/>
    </location>
</feature>
<evidence type="ECO:0000256" key="5">
    <source>
        <dbReference type="SAM" id="Phobius"/>
    </source>
</evidence>